<gene>
    <name evidence="2" type="ORF">HMPREF1555_00786</name>
</gene>
<feature type="chain" id="PRO_5002399222" description="Peptidase family M3" evidence="1">
    <location>
        <begin position="28"/>
        <end position="702"/>
    </location>
</feature>
<dbReference type="HOGENOM" id="CLU_410878_0_0_10"/>
<keyword evidence="1" id="KW-0732">Signal</keyword>
<protein>
    <recommendedName>
        <fullName evidence="4">Peptidase family M3</fullName>
    </recommendedName>
</protein>
<evidence type="ECO:0008006" key="4">
    <source>
        <dbReference type="Google" id="ProtNLM"/>
    </source>
</evidence>
<dbReference type="PATRIC" id="fig|1227271.3.peg.687"/>
<sequence length="702" mass="80082">MKKRKQLSLALAWSLALLPVGGYTAFAQVNTTAQTVKPQNINPMQKRMSSFRQEMLSELTDLLVQRYGKEVHFRADRGTSQAAALWRAEDGDVEAFRTFVLENFEPTIDGQRRMYRTLERNLEILNGYFNKIDLALKEPLHLKGPEISSLDMIFGGYSASAHLSDDLYANKAGLIAALNFPYYSLAEKMELGAKWSREEWAFARMGDRFASRIPAEVQQSVSETLTRGDAYISEYNICMGYLQRPDGSTLFPRNMKLITHWGLRDEIKSNYADTKGGLEKQRMIYAIIKRIIDQSIPREVIDKTDFQWDPLSNMLYDPAGTAIRGHAEPDTRYEYFLANFRAMQAQDAYMPHQPNQILRAFEGEMEIPQEDVKQLFETLLSSPQVKKVAQLISKRLGRPLEPFDIWYNGFRSQSGMPESELDKITAAKYPTPEALKADLPNILRKLGFESKDAERIASLVMVDPSRGAGHAAGSMMRNDFARLRTRIADTGMDYKGYNIAVHEFGHNTEQTITMNDVDYYMLNGVPNTSFTEAVAFLFQKRDLELLGVSKPDAQKEYNEALTNFWNCYEIMGVSLVDMAVWEWMYTHPEADAHELKLAVMDAAKTVWNKYYAGILGEKDETILGIYSHMINYPLYLPNYPMGHIIDFQIEQYIKGKSLAVELKRMLVQGRLVPQYWMKQAVGSPISVLPILEAVDEALTKVK</sequence>
<dbReference type="SUPFAM" id="SSF55486">
    <property type="entry name" value="Metalloproteases ('zincins'), catalytic domain"/>
    <property type="match status" value="1"/>
</dbReference>
<dbReference type="Proteomes" id="UP000016630">
    <property type="component" value="Unassembled WGS sequence"/>
</dbReference>
<evidence type="ECO:0000313" key="3">
    <source>
        <dbReference type="Proteomes" id="UP000016630"/>
    </source>
</evidence>
<feature type="signal peptide" evidence="1">
    <location>
        <begin position="1"/>
        <end position="27"/>
    </location>
</feature>
<organism evidence="2 3">
    <name type="scientific">Porphyromonas gingivalis F0570</name>
    <dbReference type="NCBI Taxonomy" id="1227271"/>
    <lineage>
        <taxon>Bacteria</taxon>
        <taxon>Pseudomonadati</taxon>
        <taxon>Bacteroidota</taxon>
        <taxon>Bacteroidia</taxon>
        <taxon>Bacteroidales</taxon>
        <taxon>Porphyromonadaceae</taxon>
        <taxon>Porphyromonas</taxon>
    </lineage>
</organism>
<evidence type="ECO:0000256" key="1">
    <source>
        <dbReference type="SAM" id="SignalP"/>
    </source>
</evidence>
<dbReference type="EMBL" id="AWUW01000048">
    <property type="protein sequence ID" value="ERJ67597.1"/>
    <property type="molecule type" value="Genomic_DNA"/>
</dbReference>
<accession>A0A0E2M6H7</accession>
<comment type="caution">
    <text evidence="2">The sequence shown here is derived from an EMBL/GenBank/DDBJ whole genome shotgun (WGS) entry which is preliminary data.</text>
</comment>
<name>A0A0E2M6H7_PORGN</name>
<dbReference type="AlphaFoldDB" id="A0A0E2M6H7"/>
<proteinExistence type="predicted"/>
<dbReference type="Gene3D" id="1.10.1370.30">
    <property type="match status" value="1"/>
</dbReference>
<dbReference type="GeneID" id="29256556"/>
<evidence type="ECO:0000313" key="2">
    <source>
        <dbReference type="EMBL" id="ERJ67597.1"/>
    </source>
</evidence>
<dbReference type="RefSeq" id="WP_005874408.1">
    <property type="nucleotide sequence ID" value="NZ_KI259145.1"/>
</dbReference>
<reference evidence="2 3" key="1">
    <citation type="submission" date="2013-06" db="EMBL/GenBank/DDBJ databases">
        <authorList>
            <person name="Weinstock G."/>
            <person name="Sodergren E."/>
            <person name="Lobos E.A."/>
            <person name="Fulton L."/>
            <person name="Fulton R."/>
            <person name="Courtney L."/>
            <person name="Fronick C."/>
            <person name="O'Laughlin M."/>
            <person name="Godfrey J."/>
            <person name="Wilson R.M."/>
            <person name="Miner T."/>
            <person name="Farmer C."/>
            <person name="Delehaunty K."/>
            <person name="Cordes M."/>
            <person name="Minx P."/>
            <person name="Tomlinson C."/>
            <person name="Chen J."/>
            <person name="Wollam A."/>
            <person name="Pepin K.H."/>
            <person name="Bhonagiri V."/>
            <person name="Zhang X."/>
            <person name="Warren W."/>
            <person name="Mitreva M."/>
            <person name="Mardis E.R."/>
            <person name="Wilson R.K."/>
        </authorList>
    </citation>
    <scope>NUCLEOTIDE SEQUENCE [LARGE SCALE GENOMIC DNA]</scope>
    <source>
        <strain evidence="2 3">F0570</strain>
    </source>
</reference>